<accession>A0ABS0RV84</accession>
<reference evidence="2 3" key="1">
    <citation type="submission" date="2020-12" db="EMBL/GenBank/DDBJ databases">
        <authorList>
            <person name="Kusuma A.B."/>
            <person name="Nouioui I."/>
            <person name="Goodfellow M."/>
        </authorList>
    </citation>
    <scope>NUCLEOTIDE SEQUENCE [LARGE SCALE GENOMIC DNA]</scope>
    <source>
        <strain evidence="2 3">DSM 41764</strain>
    </source>
</reference>
<organism evidence="2 3">
    <name type="scientific">Streptomyces javensis</name>
    <dbReference type="NCBI Taxonomy" id="114698"/>
    <lineage>
        <taxon>Bacteria</taxon>
        <taxon>Bacillati</taxon>
        <taxon>Actinomycetota</taxon>
        <taxon>Actinomycetes</taxon>
        <taxon>Kitasatosporales</taxon>
        <taxon>Streptomycetaceae</taxon>
        <taxon>Streptomyces</taxon>
        <taxon>Streptomyces violaceusniger group</taxon>
    </lineage>
</organism>
<keyword evidence="1" id="KW-1133">Transmembrane helix</keyword>
<feature type="transmembrane region" description="Helical" evidence="1">
    <location>
        <begin position="72"/>
        <end position="90"/>
    </location>
</feature>
<feature type="transmembrane region" description="Helical" evidence="1">
    <location>
        <begin position="6"/>
        <end position="28"/>
    </location>
</feature>
<keyword evidence="1" id="KW-0472">Membrane</keyword>
<comment type="caution">
    <text evidence="2">The sequence shown here is derived from an EMBL/GenBank/DDBJ whole genome shotgun (WGS) entry which is preliminary data.</text>
</comment>
<keyword evidence="3" id="KW-1185">Reference proteome</keyword>
<dbReference type="Proteomes" id="UP000638849">
    <property type="component" value="Unassembled WGS sequence"/>
</dbReference>
<protein>
    <recommendedName>
        <fullName evidence="4">Phosphopantetheine adenylyltransferase</fullName>
    </recommendedName>
</protein>
<name>A0ABS0RV84_9ACTN</name>
<keyword evidence="1" id="KW-0812">Transmembrane</keyword>
<feature type="non-terminal residue" evidence="2">
    <location>
        <position position="107"/>
    </location>
</feature>
<feature type="transmembrane region" description="Helical" evidence="1">
    <location>
        <begin position="49"/>
        <end position="66"/>
    </location>
</feature>
<evidence type="ECO:0000313" key="2">
    <source>
        <dbReference type="EMBL" id="MBI0320724.1"/>
    </source>
</evidence>
<evidence type="ECO:0000256" key="1">
    <source>
        <dbReference type="SAM" id="Phobius"/>
    </source>
</evidence>
<gene>
    <name evidence="2" type="ORF">JBF12_48825</name>
</gene>
<sequence>MTGKIVSIILFIAGIINVLPLIVFFDAAKTVKLYGVRIDGESLTILMRHRAVLLGLLGLTLISAAVKPELRIYAIALALISKLAFIFLTFTASDYTAEVKQVALIDV</sequence>
<dbReference type="RefSeq" id="WP_198282949.1">
    <property type="nucleotide sequence ID" value="NZ_JAEEAQ010001809.1"/>
</dbReference>
<proteinExistence type="predicted"/>
<evidence type="ECO:0000313" key="3">
    <source>
        <dbReference type="Proteomes" id="UP000638849"/>
    </source>
</evidence>
<evidence type="ECO:0008006" key="4">
    <source>
        <dbReference type="Google" id="ProtNLM"/>
    </source>
</evidence>
<dbReference type="EMBL" id="JAEEAQ010001809">
    <property type="protein sequence ID" value="MBI0320724.1"/>
    <property type="molecule type" value="Genomic_DNA"/>
</dbReference>